<evidence type="ECO:0000256" key="7">
    <source>
        <dbReference type="ARBA" id="ARBA00023136"/>
    </source>
</evidence>
<dbReference type="GO" id="GO:0046933">
    <property type="term" value="F:proton-transporting ATP synthase activity, rotational mechanism"/>
    <property type="evidence" value="ECO:0007669"/>
    <property type="project" value="InterPro"/>
</dbReference>
<comment type="function">
    <text evidence="1">Produces ATP from ADP in the presence of a proton gradient across the membrane. The gamma chain is believed to be important in regulating ATPase activity and the flow of protons through the CF(0) complex.</text>
</comment>
<accession>S9QZC6</accession>
<dbReference type="EC" id="3.6.3.14" evidence="10"/>
<proteinExistence type="inferred from homology"/>
<keyword evidence="5" id="KW-0375">Hydrogen ion transport</keyword>
<keyword evidence="4" id="KW-0813">Transport</keyword>
<evidence type="ECO:0000256" key="6">
    <source>
        <dbReference type="ARBA" id="ARBA00023065"/>
    </source>
</evidence>
<keyword evidence="6" id="KW-0406">Ion transport</keyword>
<dbReference type="GO" id="GO:0016787">
    <property type="term" value="F:hydrolase activity"/>
    <property type="evidence" value="ECO:0007669"/>
    <property type="project" value="UniProtKB-KW"/>
</dbReference>
<evidence type="ECO:0000256" key="4">
    <source>
        <dbReference type="ARBA" id="ARBA00022448"/>
    </source>
</evidence>
<evidence type="ECO:0000313" key="11">
    <source>
        <dbReference type="Proteomes" id="UP000015347"/>
    </source>
</evidence>
<dbReference type="Gene3D" id="3.40.1380.10">
    <property type="match status" value="1"/>
</dbReference>
<evidence type="ECO:0000256" key="5">
    <source>
        <dbReference type="ARBA" id="ARBA00022781"/>
    </source>
</evidence>
<dbReference type="GO" id="GO:0045259">
    <property type="term" value="C:proton-transporting ATP synthase complex"/>
    <property type="evidence" value="ECO:0007669"/>
    <property type="project" value="UniProtKB-KW"/>
</dbReference>
<protein>
    <submittedName>
        <fullName evidence="10">ATP synthase gamma chain</fullName>
        <ecNumber evidence="10">3.6.3.14</ecNumber>
    </submittedName>
</protein>
<reference evidence="11" key="1">
    <citation type="journal article" date="2014" name="Stand. Genomic Sci.">
        <title>Genome sequence of the exopolysaccharide-producing Salipiger mucosus type strain (DSM 16094(T)), a moderately halophilic member of the Roseobacter clade.</title>
        <authorList>
            <person name="Riedel T."/>
            <person name="Spring S."/>
            <person name="Fiebig A."/>
            <person name="Petersen J."/>
            <person name="Kyrpides N.C."/>
            <person name="Goker M."/>
            <person name="Klenk H.P."/>
        </authorList>
    </citation>
    <scope>NUCLEOTIDE SEQUENCE [LARGE SCALE GENOMIC DNA]</scope>
    <source>
        <strain evidence="11">DSM 16094</strain>
    </source>
</reference>
<evidence type="ECO:0000256" key="9">
    <source>
        <dbReference type="ARBA" id="ARBA00023310"/>
    </source>
</evidence>
<evidence type="ECO:0000256" key="3">
    <source>
        <dbReference type="ARBA" id="ARBA00007681"/>
    </source>
</evidence>
<keyword evidence="9" id="KW-0066">ATP synthesis</keyword>
<dbReference type="STRING" id="1123237.Salmuc_00559"/>
<name>S9QZC6_9RHOB</name>
<dbReference type="OrthoDB" id="6169121at2"/>
<keyword evidence="10" id="KW-0378">Hydrolase</keyword>
<dbReference type="PRINTS" id="PR00126">
    <property type="entry name" value="ATPASEGAMMA"/>
</dbReference>
<evidence type="ECO:0000313" key="10">
    <source>
        <dbReference type="EMBL" id="EPX84962.1"/>
    </source>
</evidence>
<dbReference type="RefSeq" id="WP_020041136.1">
    <property type="nucleotide sequence ID" value="NZ_KE557273.1"/>
</dbReference>
<dbReference type="EMBL" id="APVH01000011">
    <property type="protein sequence ID" value="EPX84962.1"/>
    <property type="molecule type" value="Genomic_DNA"/>
</dbReference>
<dbReference type="Pfam" id="PF00231">
    <property type="entry name" value="ATP-synt"/>
    <property type="match status" value="1"/>
</dbReference>
<keyword evidence="11" id="KW-1185">Reference proteome</keyword>
<comment type="similarity">
    <text evidence="3">Belongs to the ATPase gamma chain family.</text>
</comment>
<sequence length="273" mass="29379">MEQLTRIEARLDSLGELSELTGALRSVAAARLREAQAALTGTRDYCAIVDRAIAEISPLAGAGRTERKAPAVLLAIGSEHGFVGGFNRRVVERALGERRPDERLVLVGRRAQIAAAERGIATGDDFPMTSREEGVTPLARRMARRLETAASARLVYAHASGGAGYEIALRQVLPLPKVAEDAAVRAQPPLHHLPPDELLDGLASEYLFAETAHALMESLAAENAARLQTMDAASRNIDKRLETLRRQARAARQEQTTADMLDVVTGAEAVNHG</sequence>
<dbReference type="SUPFAM" id="SSF52943">
    <property type="entry name" value="ATP synthase (F1-ATPase), gamma subunit"/>
    <property type="match status" value="1"/>
</dbReference>
<dbReference type="PANTHER" id="PTHR11693">
    <property type="entry name" value="ATP SYNTHASE GAMMA CHAIN"/>
    <property type="match status" value="1"/>
</dbReference>
<dbReference type="eggNOG" id="COG0224">
    <property type="taxonomic scope" value="Bacteria"/>
</dbReference>
<evidence type="ECO:0000256" key="2">
    <source>
        <dbReference type="ARBA" id="ARBA00004170"/>
    </source>
</evidence>
<dbReference type="HOGENOM" id="CLU_050669_1_1_5"/>
<dbReference type="Gene3D" id="1.10.287.80">
    <property type="entry name" value="ATP synthase, gamma subunit, helix hairpin domain"/>
    <property type="match status" value="1"/>
</dbReference>
<evidence type="ECO:0000256" key="1">
    <source>
        <dbReference type="ARBA" id="ARBA00003456"/>
    </source>
</evidence>
<dbReference type="PANTHER" id="PTHR11693:SF22">
    <property type="entry name" value="ATP SYNTHASE SUBUNIT GAMMA, MITOCHONDRIAL"/>
    <property type="match status" value="1"/>
</dbReference>
<comment type="caution">
    <text evidence="10">The sequence shown here is derived from an EMBL/GenBank/DDBJ whole genome shotgun (WGS) entry which is preliminary data.</text>
</comment>
<organism evidence="10 11">
    <name type="scientific">Salipiger mucosus DSM 16094</name>
    <dbReference type="NCBI Taxonomy" id="1123237"/>
    <lineage>
        <taxon>Bacteria</taxon>
        <taxon>Pseudomonadati</taxon>
        <taxon>Pseudomonadota</taxon>
        <taxon>Alphaproteobacteria</taxon>
        <taxon>Rhodobacterales</taxon>
        <taxon>Roseobacteraceae</taxon>
        <taxon>Salipiger</taxon>
    </lineage>
</organism>
<dbReference type="InterPro" id="IPR000131">
    <property type="entry name" value="ATP_synth_F1_gsu"/>
</dbReference>
<dbReference type="AlphaFoldDB" id="S9QZC6"/>
<keyword evidence="8" id="KW-0139">CF(1)</keyword>
<comment type="subcellular location">
    <subcellularLocation>
        <location evidence="2">Membrane</location>
        <topology evidence="2">Peripheral membrane protein</topology>
    </subcellularLocation>
</comment>
<evidence type="ECO:0000256" key="8">
    <source>
        <dbReference type="ARBA" id="ARBA00023196"/>
    </source>
</evidence>
<dbReference type="Proteomes" id="UP000015347">
    <property type="component" value="Unassembled WGS sequence"/>
</dbReference>
<keyword evidence="7" id="KW-0472">Membrane</keyword>
<gene>
    <name evidence="10" type="ORF">Salmuc_00559</name>
</gene>
<dbReference type="InterPro" id="IPR035968">
    <property type="entry name" value="ATP_synth_F1_ATPase_gsu"/>
</dbReference>